<organism evidence="1 2">
    <name type="scientific">Streptomyces lacrimifluminis</name>
    <dbReference type="NCBI Taxonomy" id="1500077"/>
    <lineage>
        <taxon>Bacteria</taxon>
        <taxon>Bacillati</taxon>
        <taxon>Actinomycetota</taxon>
        <taxon>Actinomycetes</taxon>
        <taxon>Kitasatosporales</taxon>
        <taxon>Streptomycetaceae</taxon>
        <taxon>Streptomyces</taxon>
    </lineage>
</organism>
<dbReference type="AlphaFoldDB" id="A0A917UIQ7"/>
<evidence type="ECO:0000313" key="1">
    <source>
        <dbReference type="EMBL" id="GGJ61122.1"/>
    </source>
</evidence>
<sequence>MGGRATPLRVVPAPGVTVALSHRKPSPVTRVLSATWQTASPENVPLQPISAYIARIIHGLGMPLLMASQTIGS</sequence>
<proteinExistence type="predicted"/>
<protein>
    <submittedName>
        <fullName evidence="1">Uncharacterized protein</fullName>
    </submittedName>
</protein>
<keyword evidence="2" id="KW-1185">Reference proteome</keyword>
<dbReference type="EMBL" id="BMMU01000032">
    <property type="protein sequence ID" value="GGJ61122.1"/>
    <property type="molecule type" value="Genomic_DNA"/>
</dbReference>
<comment type="caution">
    <text evidence="1">The sequence shown here is derived from an EMBL/GenBank/DDBJ whole genome shotgun (WGS) entry which is preliminary data.</text>
</comment>
<reference evidence="1" key="2">
    <citation type="submission" date="2020-09" db="EMBL/GenBank/DDBJ databases">
        <authorList>
            <person name="Sun Q."/>
            <person name="Zhou Y."/>
        </authorList>
    </citation>
    <scope>NUCLEOTIDE SEQUENCE</scope>
    <source>
        <strain evidence="1">CGMCC 4.7272</strain>
    </source>
</reference>
<name>A0A917UIQ7_9ACTN</name>
<dbReference type="Proteomes" id="UP000625682">
    <property type="component" value="Unassembled WGS sequence"/>
</dbReference>
<accession>A0A917UIQ7</accession>
<reference evidence="1" key="1">
    <citation type="journal article" date="2014" name="Int. J. Syst. Evol. Microbiol.">
        <title>Complete genome sequence of Corynebacterium casei LMG S-19264T (=DSM 44701T), isolated from a smear-ripened cheese.</title>
        <authorList>
            <consortium name="US DOE Joint Genome Institute (JGI-PGF)"/>
            <person name="Walter F."/>
            <person name="Albersmeier A."/>
            <person name="Kalinowski J."/>
            <person name="Ruckert C."/>
        </authorList>
    </citation>
    <scope>NUCLEOTIDE SEQUENCE</scope>
    <source>
        <strain evidence="1">CGMCC 4.7272</strain>
    </source>
</reference>
<evidence type="ECO:0000313" key="2">
    <source>
        <dbReference type="Proteomes" id="UP000625682"/>
    </source>
</evidence>
<gene>
    <name evidence="1" type="ORF">GCM10012282_68000</name>
</gene>